<dbReference type="Gene3D" id="3.60.21.10">
    <property type="match status" value="1"/>
</dbReference>
<dbReference type="InterPro" id="IPR029052">
    <property type="entry name" value="Metallo-depent_PP-like"/>
</dbReference>
<name>A0ABU2B4R4_9MICC</name>
<protein>
    <recommendedName>
        <fullName evidence="4">LamG-like jellyroll fold domain-containing protein</fullName>
    </recommendedName>
</protein>
<dbReference type="InterPro" id="IPR013320">
    <property type="entry name" value="ConA-like_dom_sf"/>
</dbReference>
<feature type="domain" description="LamG-like jellyroll fold" evidence="4">
    <location>
        <begin position="31"/>
        <end position="168"/>
    </location>
</feature>
<evidence type="ECO:0000313" key="6">
    <source>
        <dbReference type="Proteomes" id="UP001183794"/>
    </source>
</evidence>
<dbReference type="SUPFAM" id="SSF56300">
    <property type="entry name" value="Metallo-dependent phosphatases"/>
    <property type="match status" value="1"/>
</dbReference>
<keyword evidence="2" id="KW-1015">Disulfide bond</keyword>
<comment type="caution">
    <text evidence="5">The sequence shown here is derived from an EMBL/GenBank/DDBJ whole genome shotgun (WGS) entry which is preliminary data.</text>
</comment>
<dbReference type="Gene3D" id="2.60.120.200">
    <property type="match status" value="1"/>
</dbReference>
<feature type="region of interest" description="Disordered" evidence="3">
    <location>
        <begin position="651"/>
        <end position="671"/>
    </location>
</feature>
<dbReference type="EMBL" id="JAVDYJ010000001">
    <property type="protein sequence ID" value="MDR7347974.1"/>
    <property type="molecule type" value="Genomic_DNA"/>
</dbReference>
<dbReference type="SUPFAM" id="SSF49899">
    <property type="entry name" value="Concanavalin A-like lectins/glucanases"/>
    <property type="match status" value="1"/>
</dbReference>
<keyword evidence="6" id="KW-1185">Reference proteome</keyword>
<keyword evidence="1" id="KW-0732">Signal</keyword>
<evidence type="ECO:0000259" key="4">
    <source>
        <dbReference type="SMART" id="SM00560"/>
    </source>
</evidence>
<dbReference type="InterPro" id="IPR006558">
    <property type="entry name" value="LamG-like"/>
</dbReference>
<evidence type="ECO:0000256" key="3">
    <source>
        <dbReference type="SAM" id="MobiDB-lite"/>
    </source>
</evidence>
<dbReference type="Proteomes" id="UP001183794">
    <property type="component" value="Unassembled WGS sequence"/>
</dbReference>
<evidence type="ECO:0000256" key="2">
    <source>
        <dbReference type="ARBA" id="ARBA00023157"/>
    </source>
</evidence>
<dbReference type="SMART" id="SM00560">
    <property type="entry name" value="LamGL"/>
    <property type="match status" value="1"/>
</dbReference>
<evidence type="ECO:0000256" key="1">
    <source>
        <dbReference type="ARBA" id="ARBA00022729"/>
    </source>
</evidence>
<reference evidence="5 6" key="1">
    <citation type="submission" date="2023-07" db="EMBL/GenBank/DDBJ databases">
        <title>Sequencing the genomes of 1000 actinobacteria strains.</title>
        <authorList>
            <person name="Klenk H.-P."/>
        </authorList>
    </citation>
    <scope>NUCLEOTIDE SEQUENCE [LARGE SCALE GENOMIC DNA]</scope>
    <source>
        <strain evidence="5 6">DSM 22966</strain>
    </source>
</reference>
<organism evidence="5 6">
    <name type="scientific">Enteractinococcus fodinae</name>
    <dbReference type="NCBI Taxonomy" id="684663"/>
    <lineage>
        <taxon>Bacteria</taxon>
        <taxon>Bacillati</taxon>
        <taxon>Actinomycetota</taxon>
        <taxon>Actinomycetes</taxon>
        <taxon>Micrococcales</taxon>
        <taxon>Micrococcaceae</taxon>
    </lineage>
</organism>
<feature type="compositionally biased region" description="Basic and acidic residues" evidence="3">
    <location>
        <begin position="655"/>
        <end position="671"/>
    </location>
</feature>
<dbReference type="RefSeq" id="WP_310174723.1">
    <property type="nucleotide sequence ID" value="NZ_BAABHE010000002.1"/>
</dbReference>
<sequence length="697" mass="75881">MDPALGRNTATFDGDDALQYPMGEQYAAMSDSFSVECVFRYNGEFPDSGQTNMCANKEAGGFAVAMFEDTLTFELHTGSYQNIGLEIEPNEWYHAVAVFDGPNQMARLYVNGELAAEVETVGDQMVWPPNAGAHNMTLGADSSPSGSQFHSTSTLDSARIYSQPLNAQQVAALNVEAFGELREQQAQLVETTPAENAELTRATEFQVEWDNPSLVAQGVTYLLNDEVIEPGDMIGAGLTAGEHTLTVEGKTVFGQPIQQTIAFTSGSIPETGGTETGQGEGTVTLSVRATNPDGGDVTSTFYAGQADVAEGGFQGVVEETPTTLEFDYREAGELDGAGESLSAGQGHIAFQRFDVAVDAAVAGQAVRWAGSVDPSRQVNVMVWNTATEAWDTVASGRGLTEGELVLTGELEADHINDGTASVLVTGEDPFADDLPNEAADAFEDPDDYDFAIAHLTDTQYLSEGAAENAYSPEQQAIWADVYTDALDWIVDNADERKIEYVAHTGDIMENWHTASERDDEEEYRQIAIEEFEFASEAQRILDDAEIVNGVLPGNHDNRTGNDVGPDSLYNDYFGPERYEALENNAGWREAQASYTPWRADDNENHYDLFTAGGLDFIAVHLGYDVTQEELDWASEVLDEYSDRNAMAMTHAHRRPSTEPDGRGAAFSHDRFTSRPRRAAATRQRVFGVIRSRARGGY</sequence>
<dbReference type="Pfam" id="PF13385">
    <property type="entry name" value="Laminin_G_3"/>
    <property type="match status" value="1"/>
</dbReference>
<accession>A0ABU2B4R4</accession>
<evidence type="ECO:0000313" key="5">
    <source>
        <dbReference type="EMBL" id="MDR7347974.1"/>
    </source>
</evidence>
<gene>
    <name evidence="5" type="ORF">J2S62_002231</name>
</gene>
<proteinExistence type="predicted"/>